<reference evidence="1" key="1">
    <citation type="submission" date="2020-02" db="EMBL/GenBank/DDBJ databases">
        <authorList>
            <person name="Meier V. D."/>
        </authorList>
    </citation>
    <scope>NUCLEOTIDE SEQUENCE</scope>
    <source>
        <strain evidence="1">AVDCRST_MAG59</strain>
    </source>
</reference>
<evidence type="ECO:0000313" key="1">
    <source>
        <dbReference type="EMBL" id="CAA9574129.1"/>
    </source>
</evidence>
<dbReference type="AlphaFoldDB" id="A0A6J4VBG4"/>
<protein>
    <recommendedName>
        <fullName evidence="2">PRC-barrel domain-containing protein</fullName>
    </recommendedName>
</protein>
<evidence type="ECO:0008006" key="2">
    <source>
        <dbReference type="Google" id="ProtNLM"/>
    </source>
</evidence>
<accession>A0A6J4VBG4</accession>
<name>A0A6J4VBG4_9BACT</name>
<dbReference type="EMBL" id="CADCWF010000279">
    <property type="protein sequence ID" value="CAA9574129.1"/>
    <property type="molecule type" value="Genomic_DNA"/>
</dbReference>
<gene>
    <name evidence="1" type="ORF">AVDCRST_MAG59-3887</name>
</gene>
<sequence length="99" mass="10441">MDEQESGSRRGAEVQIPESAVGAAVVEADGEEIGRVRAVYPHYLAVEQGGPEPQAYRVPYRAVASYDGATVTLAIGRDVLDPMTPSGELLDPPGTDDEA</sequence>
<dbReference type="InterPro" id="IPR011033">
    <property type="entry name" value="PRC_barrel-like_sf"/>
</dbReference>
<proteinExistence type="predicted"/>
<dbReference type="SUPFAM" id="SSF50346">
    <property type="entry name" value="PRC-barrel domain"/>
    <property type="match status" value="1"/>
</dbReference>
<organism evidence="1">
    <name type="scientific">uncultured Thermomicrobiales bacterium</name>
    <dbReference type="NCBI Taxonomy" id="1645740"/>
    <lineage>
        <taxon>Bacteria</taxon>
        <taxon>Pseudomonadati</taxon>
        <taxon>Thermomicrobiota</taxon>
        <taxon>Thermomicrobia</taxon>
        <taxon>Thermomicrobiales</taxon>
        <taxon>environmental samples</taxon>
    </lineage>
</organism>